<evidence type="ECO:0000313" key="1">
    <source>
        <dbReference type="EMBL" id="CAK9099491.1"/>
    </source>
</evidence>
<comment type="caution">
    <text evidence="2">The sequence shown here is derived from an EMBL/GenBank/DDBJ whole genome shotgun (WGS) entry which is preliminary data.</text>
</comment>
<evidence type="ECO:0000313" key="3">
    <source>
        <dbReference type="Proteomes" id="UP001642464"/>
    </source>
</evidence>
<reference evidence="2 3" key="1">
    <citation type="submission" date="2024-02" db="EMBL/GenBank/DDBJ databases">
        <authorList>
            <person name="Chen Y."/>
            <person name="Shah S."/>
            <person name="Dougan E. K."/>
            <person name="Thang M."/>
            <person name="Chan C."/>
        </authorList>
    </citation>
    <scope>NUCLEOTIDE SEQUENCE [LARGE SCALE GENOMIC DNA]</scope>
</reference>
<keyword evidence="3" id="KW-1185">Reference proteome</keyword>
<protein>
    <submittedName>
        <fullName evidence="2">Uncharacterized protein</fullName>
    </submittedName>
</protein>
<accession>A0ABP0RHL8</accession>
<sequence>MGDLSDSDGMIMDEAAVNSAASSRSGGRLHTEKAIGVKIDLVKQADDEKQQNLDPKWARECKNKANEFVEQLQGEWRLQCSSAGHKDLVADWLSAFSIDGHDVTSQDGTEQQLEIITEMKVCLCGGELKLDNLGNLHRHGRSGQHLVFSPCEEMSQEQESSRSHRELS</sequence>
<dbReference type="Proteomes" id="UP001642464">
    <property type="component" value="Unassembled WGS sequence"/>
</dbReference>
<proteinExistence type="predicted"/>
<evidence type="ECO:0000313" key="2">
    <source>
        <dbReference type="EMBL" id="CAK9100064.1"/>
    </source>
</evidence>
<gene>
    <name evidence="1" type="ORF">SCF082_LOCUS46599</name>
    <name evidence="2" type="ORF">SCF082_LOCUS46847</name>
</gene>
<dbReference type="EMBL" id="CAXAMM010041462">
    <property type="protein sequence ID" value="CAK9099491.1"/>
    <property type="molecule type" value="Genomic_DNA"/>
</dbReference>
<name>A0ABP0RHL8_9DINO</name>
<organism evidence="2 3">
    <name type="scientific">Durusdinium trenchii</name>
    <dbReference type="NCBI Taxonomy" id="1381693"/>
    <lineage>
        <taxon>Eukaryota</taxon>
        <taxon>Sar</taxon>
        <taxon>Alveolata</taxon>
        <taxon>Dinophyceae</taxon>
        <taxon>Suessiales</taxon>
        <taxon>Symbiodiniaceae</taxon>
        <taxon>Durusdinium</taxon>
    </lineage>
</organism>
<dbReference type="EMBL" id="CAXAMM010041573">
    <property type="protein sequence ID" value="CAK9100064.1"/>
    <property type="molecule type" value="Genomic_DNA"/>
</dbReference>